<dbReference type="SUPFAM" id="SSF53335">
    <property type="entry name" value="S-adenosyl-L-methionine-dependent methyltransferases"/>
    <property type="match status" value="1"/>
</dbReference>
<dbReference type="PANTHER" id="PTHR14614:SF142">
    <property type="entry name" value="FAM86 N-TERMINAL DOMAIN-CONTAINING PROTEIN"/>
    <property type="match status" value="1"/>
</dbReference>
<dbReference type="Gene3D" id="3.40.50.150">
    <property type="entry name" value="Vaccinia Virus protein VP39"/>
    <property type="match status" value="1"/>
</dbReference>
<reference evidence="2" key="1">
    <citation type="submission" date="2020-11" db="EMBL/GenBank/DDBJ databases">
        <authorList>
            <consortium name="DOE Joint Genome Institute"/>
            <person name="Ahrendt S."/>
            <person name="Riley R."/>
            <person name="Andreopoulos W."/>
            <person name="Labutti K."/>
            <person name="Pangilinan J."/>
            <person name="Ruiz-Duenas F.J."/>
            <person name="Barrasa J.M."/>
            <person name="Sanchez-Garcia M."/>
            <person name="Camarero S."/>
            <person name="Miyauchi S."/>
            <person name="Serrano A."/>
            <person name="Linde D."/>
            <person name="Babiker R."/>
            <person name="Drula E."/>
            <person name="Ayuso-Fernandez I."/>
            <person name="Pacheco R."/>
            <person name="Padilla G."/>
            <person name="Ferreira P."/>
            <person name="Barriuso J."/>
            <person name="Kellner H."/>
            <person name="Castanera R."/>
            <person name="Alfaro M."/>
            <person name="Ramirez L."/>
            <person name="Pisabarro A.G."/>
            <person name="Kuo A."/>
            <person name="Tritt A."/>
            <person name="Lipzen A."/>
            <person name="He G."/>
            <person name="Yan M."/>
            <person name="Ng V."/>
            <person name="Cullen D."/>
            <person name="Martin F."/>
            <person name="Rosso M.-N."/>
            <person name="Henrissat B."/>
            <person name="Hibbett D."/>
            <person name="Martinez A.T."/>
            <person name="Grigoriev I.V."/>
        </authorList>
    </citation>
    <scope>NUCLEOTIDE SEQUENCE</scope>
    <source>
        <strain evidence="2">CBS 247.69</strain>
    </source>
</reference>
<evidence type="ECO:0000313" key="2">
    <source>
        <dbReference type="EMBL" id="KAF9457366.1"/>
    </source>
</evidence>
<proteinExistence type="predicted"/>
<sequence length="368" mass="40509">MALLPPTSHLPPIRQIAAYPPEDLTNALKYLRLIYNPEVRGSRRRRSNSSANTGGSVRDSELDDLRSDAFERSYAIKWLTTLVSQAEPWGDNDGAEVLLQDAAALLAICSGTAAAGVIVRDFVFETDHGTHKTLKVNLTDVPLDNHDYGSVGAQTWGGACVLAEDIAKYPERFGFLHPKSSGLRVLELGAGTGLVSLVVGKLFESLADETDVTIVATDYYPSVLMNLEANVRSNFPSEASSPIRISTHTLDWSAFPDEPGHDRSLDEPFDVILGADIIYESQHAVWIRSCLCRLLRKPSDDVHFEPKFHLVIPLRRTHSSESSTIETVFPSRDMAESTLGILSKETIICEAENGTGQVEYAYYIIGWC</sequence>
<feature type="region of interest" description="Disordered" evidence="1">
    <location>
        <begin position="42"/>
        <end position="61"/>
    </location>
</feature>
<gene>
    <name evidence="2" type="ORF">BDZ94DRAFT_1273378</name>
</gene>
<dbReference type="Proteomes" id="UP000807353">
    <property type="component" value="Unassembled WGS sequence"/>
</dbReference>
<dbReference type="Pfam" id="PF10294">
    <property type="entry name" value="Methyltransf_16"/>
    <property type="match status" value="1"/>
</dbReference>
<organism evidence="2 3">
    <name type="scientific">Collybia nuda</name>
    <dbReference type="NCBI Taxonomy" id="64659"/>
    <lineage>
        <taxon>Eukaryota</taxon>
        <taxon>Fungi</taxon>
        <taxon>Dikarya</taxon>
        <taxon>Basidiomycota</taxon>
        <taxon>Agaricomycotina</taxon>
        <taxon>Agaricomycetes</taxon>
        <taxon>Agaricomycetidae</taxon>
        <taxon>Agaricales</taxon>
        <taxon>Tricholomatineae</taxon>
        <taxon>Clitocybaceae</taxon>
        <taxon>Collybia</taxon>
    </lineage>
</organism>
<evidence type="ECO:0000313" key="3">
    <source>
        <dbReference type="Proteomes" id="UP000807353"/>
    </source>
</evidence>
<name>A0A9P5XXG1_9AGAR</name>
<dbReference type="PANTHER" id="PTHR14614">
    <property type="entry name" value="HEPATOCELLULAR CARCINOMA-ASSOCIATED ANTIGEN"/>
    <property type="match status" value="1"/>
</dbReference>
<dbReference type="AlphaFoldDB" id="A0A9P5XXG1"/>
<dbReference type="InterPro" id="IPR019410">
    <property type="entry name" value="Methyltransf_16"/>
</dbReference>
<dbReference type="InterPro" id="IPR029063">
    <property type="entry name" value="SAM-dependent_MTases_sf"/>
</dbReference>
<keyword evidence="3" id="KW-1185">Reference proteome</keyword>
<protein>
    <submittedName>
        <fullName evidence="2">Uncharacterized protein</fullName>
    </submittedName>
</protein>
<dbReference type="CDD" id="cd02440">
    <property type="entry name" value="AdoMet_MTases"/>
    <property type="match status" value="1"/>
</dbReference>
<dbReference type="OrthoDB" id="433955at2759"/>
<accession>A0A9P5XXG1</accession>
<dbReference type="GO" id="GO:0008757">
    <property type="term" value="F:S-adenosylmethionine-dependent methyltransferase activity"/>
    <property type="evidence" value="ECO:0007669"/>
    <property type="project" value="UniProtKB-ARBA"/>
</dbReference>
<evidence type="ECO:0000256" key="1">
    <source>
        <dbReference type="SAM" id="MobiDB-lite"/>
    </source>
</evidence>
<dbReference type="EMBL" id="MU150374">
    <property type="protein sequence ID" value="KAF9457366.1"/>
    <property type="molecule type" value="Genomic_DNA"/>
</dbReference>
<comment type="caution">
    <text evidence="2">The sequence shown here is derived from an EMBL/GenBank/DDBJ whole genome shotgun (WGS) entry which is preliminary data.</text>
</comment>